<dbReference type="Gene3D" id="1.10.510.10">
    <property type="entry name" value="Transferase(Phosphotransferase) domain 1"/>
    <property type="match status" value="1"/>
</dbReference>
<evidence type="ECO:0000313" key="2">
    <source>
        <dbReference type="EMBL" id="WDE98091.1"/>
    </source>
</evidence>
<dbReference type="InterPro" id="IPR011009">
    <property type="entry name" value="Kinase-like_dom_sf"/>
</dbReference>
<dbReference type="Proteomes" id="UP001214250">
    <property type="component" value="Chromosome 2"/>
</dbReference>
<name>A0ABY7VV37_9BACT</name>
<dbReference type="EMBL" id="CP117812">
    <property type="protein sequence ID" value="WDE98091.1"/>
    <property type="molecule type" value="Genomic_DNA"/>
</dbReference>
<sequence>MNFSLTCLNCSQKIDIDAAASVESLQCPHCHDTIKLRRGRMNIGEKINGRYKSLYKVSDDGFSGYFAALDEKSEKIKLLRVFDKTLTFSLQQPEAFIETAESFSPYGGKCQLPIYETGIDNDFIYQLMPFAKIESLEKLIECGYIWEPIQALDLIYELLLSLDEAYIATKSGHFSLTPRNIFIDDQGRLLYNDFGLAPTSYRINVS</sequence>
<dbReference type="RefSeq" id="WP_274152868.1">
    <property type="nucleotide sequence ID" value="NZ_CP117812.1"/>
</dbReference>
<dbReference type="SUPFAM" id="SSF56112">
    <property type="entry name" value="Protein kinase-like (PK-like)"/>
    <property type="match status" value="1"/>
</dbReference>
<proteinExistence type="predicted"/>
<feature type="domain" description="Protein kinase" evidence="1">
    <location>
        <begin position="51"/>
        <end position="206"/>
    </location>
</feature>
<evidence type="ECO:0000259" key="1">
    <source>
        <dbReference type="PROSITE" id="PS50011"/>
    </source>
</evidence>
<reference evidence="2 3" key="1">
    <citation type="submission" date="2023-02" db="EMBL/GenBank/DDBJ databases">
        <title>Genome sequence of Lentisphaera profundi SAORIC-696.</title>
        <authorList>
            <person name="Kim e."/>
            <person name="Cho J.-C."/>
            <person name="Choi A."/>
            <person name="Kang I."/>
        </authorList>
    </citation>
    <scope>NUCLEOTIDE SEQUENCE [LARGE SCALE GENOMIC DNA]</scope>
    <source>
        <strain evidence="2 3">SAORIC-696</strain>
    </source>
</reference>
<keyword evidence="3" id="KW-1185">Reference proteome</keyword>
<gene>
    <name evidence="2" type="ORF">PQO03_19930</name>
</gene>
<dbReference type="PROSITE" id="PS50011">
    <property type="entry name" value="PROTEIN_KINASE_DOM"/>
    <property type="match status" value="1"/>
</dbReference>
<accession>A0ABY7VV37</accession>
<dbReference type="InterPro" id="IPR000719">
    <property type="entry name" value="Prot_kinase_dom"/>
</dbReference>
<organism evidence="2 3">
    <name type="scientific">Lentisphaera profundi</name>
    <dbReference type="NCBI Taxonomy" id="1658616"/>
    <lineage>
        <taxon>Bacteria</taxon>
        <taxon>Pseudomonadati</taxon>
        <taxon>Lentisphaerota</taxon>
        <taxon>Lentisphaeria</taxon>
        <taxon>Lentisphaerales</taxon>
        <taxon>Lentisphaeraceae</taxon>
        <taxon>Lentisphaera</taxon>
    </lineage>
</organism>
<evidence type="ECO:0000313" key="3">
    <source>
        <dbReference type="Proteomes" id="UP001214250"/>
    </source>
</evidence>
<protein>
    <recommendedName>
        <fullName evidence="1">Protein kinase domain-containing protein</fullName>
    </recommendedName>
</protein>